<evidence type="ECO:0000313" key="4">
    <source>
        <dbReference type="EMBL" id="KIM47030.1"/>
    </source>
</evidence>
<proteinExistence type="predicted"/>
<dbReference type="Pfam" id="PF24855">
    <property type="entry name" value="DUF7729"/>
    <property type="match status" value="1"/>
</dbReference>
<feature type="region of interest" description="Disordered" evidence="1">
    <location>
        <begin position="1"/>
        <end position="34"/>
    </location>
</feature>
<dbReference type="AlphaFoldDB" id="A0A0C3CE17"/>
<evidence type="ECO:0000313" key="5">
    <source>
        <dbReference type="Proteomes" id="UP000053424"/>
    </source>
</evidence>
<keyword evidence="5" id="KW-1185">Reference proteome</keyword>
<sequence>MFTPPPSPQPFSSGSFPSSSMSSQESKERFSSSQDSKRCIGRRFRWAVILVPLIVVVVTVCASYSTSQQSFRPLSLLSWRESGKEPSWNVHKRSPEPQIQASLSDSASQSPSPTTTAAPVSSSSQTPISDQPAPVIPSAPPTLPTPFPQPFDGSIAQNFSSLSCSNFFANMTNSAPFRACRPFSMLFGSSTEFINAQVNLTLMNSIIWGTCNTNIPYGQCQANMAWFASSLKSTCTQELKALNTLAVNTLMELQAFSVMHDVACLADPASNTYCYVNAVRNPNPSDSYYYGLPIGTKLPKTSTPTCSSCSKSIMGIYSSALNDPVQRPLLTGLQATYESSAALSVQFCGASFAQTNVVSAAVPTLGRPSWILSGTFALIFAWTILASAS</sequence>
<feature type="compositionally biased region" description="Low complexity" evidence="1">
    <location>
        <begin position="10"/>
        <end position="24"/>
    </location>
</feature>
<dbReference type="EMBL" id="KN831770">
    <property type="protein sequence ID" value="KIM47030.1"/>
    <property type="molecule type" value="Genomic_DNA"/>
</dbReference>
<keyword evidence="2" id="KW-0812">Transmembrane</keyword>
<dbReference type="Proteomes" id="UP000053424">
    <property type="component" value="Unassembled WGS sequence"/>
</dbReference>
<feature type="compositionally biased region" description="Pro residues" evidence="1">
    <location>
        <begin position="134"/>
        <end position="143"/>
    </location>
</feature>
<feature type="compositionally biased region" description="Low complexity" evidence="1">
    <location>
        <begin position="98"/>
        <end position="133"/>
    </location>
</feature>
<reference evidence="5" key="2">
    <citation type="submission" date="2015-01" db="EMBL/GenBank/DDBJ databases">
        <title>Evolutionary Origins and Diversification of the Mycorrhizal Mutualists.</title>
        <authorList>
            <consortium name="DOE Joint Genome Institute"/>
            <consortium name="Mycorrhizal Genomics Consortium"/>
            <person name="Kohler A."/>
            <person name="Kuo A."/>
            <person name="Nagy L.G."/>
            <person name="Floudas D."/>
            <person name="Copeland A."/>
            <person name="Barry K.W."/>
            <person name="Cichocki N."/>
            <person name="Veneault-Fourrey C."/>
            <person name="LaButti K."/>
            <person name="Lindquist E.A."/>
            <person name="Lipzen A."/>
            <person name="Lundell T."/>
            <person name="Morin E."/>
            <person name="Murat C."/>
            <person name="Riley R."/>
            <person name="Ohm R."/>
            <person name="Sun H."/>
            <person name="Tunlid A."/>
            <person name="Henrissat B."/>
            <person name="Grigoriev I.V."/>
            <person name="Hibbett D.S."/>
            <person name="Martin F."/>
        </authorList>
    </citation>
    <scope>NUCLEOTIDE SEQUENCE [LARGE SCALE GENOMIC DNA]</scope>
    <source>
        <strain evidence="5">h7</strain>
    </source>
</reference>
<gene>
    <name evidence="4" type="ORF">M413DRAFT_268178</name>
</gene>
<feature type="domain" description="DUF7729" evidence="3">
    <location>
        <begin position="146"/>
        <end position="356"/>
    </location>
</feature>
<evidence type="ECO:0000259" key="3">
    <source>
        <dbReference type="Pfam" id="PF24855"/>
    </source>
</evidence>
<dbReference type="InterPro" id="IPR056146">
    <property type="entry name" value="DUF7729"/>
</dbReference>
<evidence type="ECO:0000256" key="2">
    <source>
        <dbReference type="SAM" id="Phobius"/>
    </source>
</evidence>
<feature type="compositionally biased region" description="Basic and acidic residues" evidence="1">
    <location>
        <begin position="25"/>
        <end position="34"/>
    </location>
</feature>
<dbReference type="PANTHER" id="PTHR39460">
    <property type="entry name" value="EXPRESSED PROTEIN"/>
    <property type="match status" value="1"/>
</dbReference>
<organism evidence="4 5">
    <name type="scientific">Hebeloma cylindrosporum</name>
    <dbReference type="NCBI Taxonomy" id="76867"/>
    <lineage>
        <taxon>Eukaryota</taxon>
        <taxon>Fungi</taxon>
        <taxon>Dikarya</taxon>
        <taxon>Basidiomycota</taxon>
        <taxon>Agaricomycotina</taxon>
        <taxon>Agaricomycetes</taxon>
        <taxon>Agaricomycetidae</taxon>
        <taxon>Agaricales</taxon>
        <taxon>Agaricineae</taxon>
        <taxon>Hymenogastraceae</taxon>
        <taxon>Hebeloma</taxon>
    </lineage>
</organism>
<dbReference type="PANTHER" id="PTHR39460:SF1">
    <property type="entry name" value="C6 TRANSCRIPTION FACTOR"/>
    <property type="match status" value="1"/>
</dbReference>
<reference evidence="4 5" key="1">
    <citation type="submission" date="2014-04" db="EMBL/GenBank/DDBJ databases">
        <authorList>
            <consortium name="DOE Joint Genome Institute"/>
            <person name="Kuo A."/>
            <person name="Gay G."/>
            <person name="Dore J."/>
            <person name="Kohler A."/>
            <person name="Nagy L.G."/>
            <person name="Floudas D."/>
            <person name="Copeland A."/>
            <person name="Barry K.W."/>
            <person name="Cichocki N."/>
            <person name="Veneault-Fourrey C."/>
            <person name="LaButti K."/>
            <person name="Lindquist E.A."/>
            <person name="Lipzen A."/>
            <person name="Lundell T."/>
            <person name="Morin E."/>
            <person name="Murat C."/>
            <person name="Sun H."/>
            <person name="Tunlid A."/>
            <person name="Henrissat B."/>
            <person name="Grigoriev I.V."/>
            <person name="Hibbett D.S."/>
            <person name="Martin F."/>
            <person name="Nordberg H.P."/>
            <person name="Cantor M.N."/>
            <person name="Hua S.X."/>
        </authorList>
    </citation>
    <scope>NUCLEOTIDE SEQUENCE [LARGE SCALE GENOMIC DNA]</scope>
    <source>
        <strain evidence="5">h7</strain>
    </source>
</reference>
<accession>A0A0C3CE17</accession>
<keyword evidence="2" id="KW-0472">Membrane</keyword>
<name>A0A0C3CE17_HEBCY</name>
<feature type="region of interest" description="Disordered" evidence="1">
    <location>
        <begin position="85"/>
        <end position="143"/>
    </location>
</feature>
<protein>
    <recommendedName>
        <fullName evidence="3">DUF7729 domain-containing protein</fullName>
    </recommendedName>
</protein>
<feature type="transmembrane region" description="Helical" evidence="2">
    <location>
        <begin position="46"/>
        <end position="65"/>
    </location>
</feature>
<evidence type="ECO:0000256" key="1">
    <source>
        <dbReference type="SAM" id="MobiDB-lite"/>
    </source>
</evidence>
<dbReference type="HOGENOM" id="CLU_042319_4_1_1"/>
<dbReference type="OrthoDB" id="2564812at2759"/>
<keyword evidence="2" id="KW-1133">Transmembrane helix</keyword>